<proteinExistence type="predicted"/>
<keyword evidence="4" id="KW-1185">Reference proteome</keyword>
<protein>
    <submittedName>
        <fullName evidence="1">Uncharacterized protein</fullName>
    </submittedName>
</protein>
<feature type="non-terminal residue" evidence="1">
    <location>
        <position position="1"/>
    </location>
</feature>
<evidence type="ECO:0000313" key="2">
    <source>
        <dbReference type="EMBL" id="KAL0192118.1"/>
    </source>
</evidence>
<dbReference type="EMBL" id="JAMKFB020000005">
    <property type="protein sequence ID" value="KAL0192120.1"/>
    <property type="molecule type" value="Genomic_DNA"/>
</dbReference>
<reference evidence="1 4" key="1">
    <citation type="submission" date="2024-05" db="EMBL/GenBank/DDBJ databases">
        <title>Genome sequencing and assembly of Indian major carp, Cirrhinus mrigala (Hamilton, 1822).</title>
        <authorList>
            <person name="Mohindra V."/>
            <person name="Chowdhury L.M."/>
            <person name="Lal K."/>
            <person name="Jena J.K."/>
        </authorList>
    </citation>
    <scope>NUCLEOTIDE SEQUENCE [LARGE SCALE GENOMIC DNA]</scope>
    <source>
        <strain evidence="1">CM1030</strain>
        <tissue evidence="1">Blood</tissue>
    </source>
</reference>
<evidence type="ECO:0000313" key="4">
    <source>
        <dbReference type="Proteomes" id="UP001529510"/>
    </source>
</evidence>
<dbReference type="EMBL" id="JAMKFB020000005">
    <property type="protein sequence ID" value="KAL0192117.1"/>
    <property type="molecule type" value="Genomic_DNA"/>
</dbReference>
<evidence type="ECO:0000313" key="1">
    <source>
        <dbReference type="EMBL" id="KAL0192117.1"/>
    </source>
</evidence>
<accession>A0ABD0R2B2</accession>
<organism evidence="1 4">
    <name type="scientific">Cirrhinus mrigala</name>
    <name type="common">Mrigala</name>
    <dbReference type="NCBI Taxonomy" id="683832"/>
    <lineage>
        <taxon>Eukaryota</taxon>
        <taxon>Metazoa</taxon>
        <taxon>Chordata</taxon>
        <taxon>Craniata</taxon>
        <taxon>Vertebrata</taxon>
        <taxon>Euteleostomi</taxon>
        <taxon>Actinopterygii</taxon>
        <taxon>Neopterygii</taxon>
        <taxon>Teleostei</taxon>
        <taxon>Ostariophysi</taxon>
        <taxon>Cypriniformes</taxon>
        <taxon>Cyprinidae</taxon>
        <taxon>Labeoninae</taxon>
        <taxon>Labeonini</taxon>
        <taxon>Cirrhinus</taxon>
    </lineage>
</organism>
<dbReference type="Proteomes" id="UP001529510">
    <property type="component" value="Unassembled WGS sequence"/>
</dbReference>
<comment type="caution">
    <text evidence="1">The sequence shown here is derived from an EMBL/GenBank/DDBJ whole genome shotgun (WGS) entry which is preliminary data.</text>
</comment>
<dbReference type="EMBL" id="JAMKFB020000005">
    <property type="protein sequence ID" value="KAL0192118.1"/>
    <property type="molecule type" value="Genomic_DNA"/>
</dbReference>
<dbReference type="AlphaFoldDB" id="A0ABD0R2B2"/>
<evidence type="ECO:0000313" key="3">
    <source>
        <dbReference type="EMBL" id="KAL0192120.1"/>
    </source>
</evidence>
<gene>
    <name evidence="1" type="ORF">M9458_010413</name>
    <name evidence="2" type="ORF">M9458_010414</name>
    <name evidence="3" type="ORF">M9458_010416</name>
</gene>
<name>A0ABD0R2B2_CIRMR</name>
<sequence>YPDMFFHNILLMQHLKSWEEFHDNHPMLTGGSWKGGSSKQGQVIVPEKVKQREEKNLNRCVKKIMRHKEKRGTLFHGASEDEEADN</sequence>